<dbReference type="InterPro" id="IPR032675">
    <property type="entry name" value="LRR_dom_sf"/>
</dbReference>
<evidence type="ECO:0000256" key="1">
    <source>
        <dbReference type="SAM" id="MobiDB-lite"/>
    </source>
</evidence>
<evidence type="ECO:0000313" key="3">
    <source>
        <dbReference type="EMBL" id="KII84540.1"/>
    </source>
</evidence>
<dbReference type="EMBL" id="KN832570">
    <property type="protein sequence ID" value="KII84540.1"/>
    <property type="molecule type" value="Genomic_DNA"/>
</dbReference>
<dbReference type="HOGENOM" id="CLU_018544_12_4_1"/>
<evidence type="ECO:0000259" key="2">
    <source>
        <dbReference type="Pfam" id="PF12937"/>
    </source>
</evidence>
<dbReference type="InterPro" id="IPR036047">
    <property type="entry name" value="F-box-like_dom_sf"/>
</dbReference>
<feature type="domain" description="F-box" evidence="2">
    <location>
        <begin position="34"/>
        <end position="91"/>
    </location>
</feature>
<accession>A0A0C9SXQ8</accession>
<feature type="region of interest" description="Disordered" evidence="1">
    <location>
        <begin position="1"/>
        <end position="22"/>
    </location>
</feature>
<organism evidence="3 4">
    <name type="scientific">Plicaturopsis crispa FD-325 SS-3</name>
    <dbReference type="NCBI Taxonomy" id="944288"/>
    <lineage>
        <taxon>Eukaryota</taxon>
        <taxon>Fungi</taxon>
        <taxon>Dikarya</taxon>
        <taxon>Basidiomycota</taxon>
        <taxon>Agaricomycotina</taxon>
        <taxon>Agaricomycetes</taxon>
        <taxon>Agaricomycetidae</taxon>
        <taxon>Amylocorticiales</taxon>
        <taxon>Amylocorticiaceae</taxon>
        <taxon>Plicatura</taxon>
        <taxon>Plicaturopsis crispa</taxon>
    </lineage>
</organism>
<dbReference type="OrthoDB" id="2269034at2759"/>
<proteinExistence type="predicted"/>
<sequence>MPLNDQTPALQGSDGQRERSGLEIQKRADNSCPISLLPVEILAEIFSLCSPGDFDRYHSPHPHSAPLVFCLVCRFWREAAVSTPALWSHIRVASSGPSHSPSPEWIRTWLSRSGSCPLTVVLDGISDDSFSILESDAPGRVVSHMSVLYTEHHPLARLIPAGILSGTMSFEFFSIPLDARPTTWAWDSLQAAHGLRSLKWRGSTPGIVSHHLWHNGPWSQLERLSIDTISSDSILHILQRFVRLKHFTYGMHDLSHSQSLYDVTAHTLTSLHASGETVVHAFRHLTLPALRTLHIETLSGMAPLKEFLSRSRPPLSELSVTTITSSEEELLECLQLITTPLTKLSINDCYPSSDEPPWVTDRFLQLMTHAGAGTHLLPHLRSLTFRCKLRLTDGVLADMIESRYLATTGALEEVVVLLSEEASHVEDIRRLPRKPVGRTAVTIFISHPKLDN</sequence>
<dbReference type="InterPro" id="IPR001810">
    <property type="entry name" value="F-box_dom"/>
</dbReference>
<name>A0A0C9SXQ8_PLICR</name>
<reference evidence="3 4" key="1">
    <citation type="submission" date="2014-06" db="EMBL/GenBank/DDBJ databases">
        <title>Evolutionary Origins and Diversification of the Mycorrhizal Mutualists.</title>
        <authorList>
            <consortium name="DOE Joint Genome Institute"/>
            <consortium name="Mycorrhizal Genomics Consortium"/>
            <person name="Kohler A."/>
            <person name="Kuo A."/>
            <person name="Nagy L.G."/>
            <person name="Floudas D."/>
            <person name="Copeland A."/>
            <person name="Barry K.W."/>
            <person name="Cichocki N."/>
            <person name="Veneault-Fourrey C."/>
            <person name="LaButti K."/>
            <person name="Lindquist E.A."/>
            <person name="Lipzen A."/>
            <person name="Lundell T."/>
            <person name="Morin E."/>
            <person name="Murat C."/>
            <person name="Riley R."/>
            <person name="Ohm R."/>
            <person name="Sun H."/>
            <person name="Tunlid A."/>
            <person name="Henrissat B."/>
            <person name="Grigoriev I.V."/>
            <person name="Hibbett D.S."/>
            <person name="Martin F."/>
        </authorList>
    </citation>
    <scope>NUCLEOTIDE SEQUENCE [LARGE SCALE GENOMIC DNA]</scope>
    <source>
        <strain evidence="3 4">FD-325 SS-3</strain>
    </source>
</reference>
<gene>
    <name evidence="3" type="ORF">PLICRDRAFT_352124</name>
</gene>
<keyword evidence="4" id="KW-1185">Reference proteome</keyword>
<protein>
    <recommendedName>
        <fullName evidence="2">F-box domain-containing protein</fullName>
    </recommendedName>
</protein>
<evidence type="ECO:0000313" key="4">
    <source>
        <dbReference type="Proteomes" id="UP000053263"/>
    </source>
</evidence>
<dbReference type="SUPFAM" id="SSF81383">
    <property type="entry name" value="F-box domain"/>
    <property type="match status" value="1"/>
</dbReference>
<dbReference type="AlphaFoldDB" id="A0A0C9SXQ8"/>
<dbReference type="Proteomes" id="UP000053263">
    <property type="component" value="Unassembled WGS sequence"/>
</dbReference>
<dbReference type="Pfam" id="PF12937">
    <property type="entry name" value="F-box-like"/>
    <property type="match status" value="1"/>
</dbReference>
<dbReference type="Gene3D" id="3.80.10.10">
    <property type="entry name" value="Ribonuclease Inhibitor"/>
    <property type="match status" value="1"/>
</dbReference>
<feature type="compositionally biased region" description="Polar residues" evidence="1">
    <location>
        <begin position="1"/>
        <end position="14"/>
    </location>
</feature>
<dbReference type="Gene3D" id="1.20.1280.50">
    <property type="match status" value="1"/>
</dbReference>